<dbReference type="Proteomes" id="UP000294847">
    <property type="component" value="Chromosome 1"/>
</dbReference>
<evidence type="ECO:0000256" key="1">
    <source>
        <dbReference type="ARBA" id="ARBA00004613"/>
    </source>
</evidence>
<reference evidence="6 7" key="1">
    <citation type="journal article" date="2019" name="Mol. Biol. Evol.">
        <title>Blast fungal genomes show frequent chromosomal changes, gene gains and losses, and effector gene turnover.</title>
        <authorList>
            <person name="Gomez Luciano L.B."/>
            <person name="Jason Tsai I."/>
            <person name="Chuma I."/>
            <person name="Tosa Y."/>
            <person name="Chen Y.H."/>
            <person name="Li J.Y."/>
            <person name="Li M.Y."/>
            <person name="Jade Lu M.Y."/>
            <person name="Nakayashiki H."/>
            <person name="Li W.H."/>
        </authorList>
    </citation>
    <scope>NUCLEOTIDE SEQUENCE [LARGE SCALE GENOMIC DNA]</scope>
    <source>
        <strain evidence="6">MZ5-1-6</strain>
    </source>
</reference>
<dbReference type="PROSITE" id="PS51895">
    <property type="entry name" value="AA1"/>
    <property type="match status" value="1"/>
</dbReference>
<evidence type="ECO:0000256" key="2">
    <source>
        <dbReference type="ARBA" id="ARBA00022525"/>
    </source>
</evidence>
<dbReference type="InterPro" id="IPR032382">
    <property type="entry name" value="AltA1"/>
</dbReference>
<evidence type="ECO:0000313" key="6">
    <source>
        <dbReference type="EMBL" id="QBZ54908.1"/>
    </source>
</evidence>
<accession>A0A4P7MXY3</accession>
<dbReference type="EMBL" id="CP034204">
    <property type="protein sequence ID" value="QBZ54908.1"/>
    <property type="molecule type" value="Genomic_DNA"/>
</dbReference>
<dbReference type="GO" id="GO:0005576">
    <property type="term" value="C:extracellular region"/>
    <property type="evidence" value="ECO:0007669"/>
    <property type="project" value="UniProtKB-SubCell"/>
</dbReference>
<keyword evidence="4" id="KW-1015">Disulfide bond</keyword>
<sequence>MRFAIAAAATLFGAAIAAPAPQASPAPAPNPKETVLLSKFKAFHQLVEGPVNEVSFVISTHKEVGVAAYVCSAVSQQAPLALKPTTFNCAGGVPEKDIYRFQVNEVDTAANTYNMTIYHQTAPAYGLWGEIKLDTTCRPEGVRSEYCEHQDNVEVELHTFGP</sequence>
<comment type="subcellular location">
    <subcellularLocation>
        <location evidence="1">Secreted</location>
    </subcellularLocation>
</comment>
<keyword evidence="3" id="KW-0732">Signal</keyword>
<gene>
    <name evidence="6" type="ORF">PoMZ_10620</name>
</gene>
<evidence type="ECO:0000256" key="3">
    <source>
        <dbReference type="ARBA" id="ARBA00022729"/>
    </source>
</evidence>
<proteinExistence type="predicted"/>
<evidence type="ECO:0000256" key="4">
    <source>
        <dbReference type="ARBA" id="ARBA00023157"/>
    </source>
</evidence>
<evidence type="ECO:0000313" key="7">
    <source>
        <dbReference type="Proteomes" id="UP000294847"/>
    </source>
</evidence>
<dbReference type="Gene3D" id="2.40.350.20">
    <property type="match status" value="1"/>
</dbReference>
<dbReference type="VEuPathDB" id="FungiDB:M_BR32_EuGene_00117491"/>
<dbReference type="AlphaFoldDB" id="A0A4P7MXY3"/>
<protein>
    <submittedName>
        <fullName evidence="6">Uncharacterized protein</fullName>
    </submittedName>
</protein>
<organism evidence="6 7">
    <name type="scientific">Pyricularia oryzae</name>
    <name type="common">Rice blast fungus</name>
    <name type="synonym">Magnaporthe oryzae</name>
    <dbReference type="NCBI Taxonomy" id="318829"/>
    <lineage>
        <taxon>Eukaryota</taxon>
        <taxon>Fungi</taxon>
        <taxon>Dikarya</taxon>
        <taxon>Ascomycota</taxon>
        <taxon>Pezizomycotina</taxon>
        <taxon>Sordariomycetes</taxon>
        <taxon>Sordariomycetidae</taxon>
        <taxon>Magnaporthales</taxon>
        <taxon>Pyriculariaceae</taxon>
        <taxon>Pyricularia</taxon>
    </lineage>
</organism>
<name>A0A4P7MXY3_PYROR</name>
<comment type="caution">
    <text evidence="5">Lacks conserved residue(s) required for the propagation of feature annotation.</text>
</comment>
<dbReference type="Pfam" id="PF16541">
    <property type="entry name" value="AltA1"/>
    <property type="match status" value="1"/>
</dbReference>
<keyword evidence="2" id="KW-0964">Secreted</keyword>
<evidence type="ECO:0000256" key="5">
    <source>
        <dbReference type="PROSITE-ProRule" id="PRU01243"/>
    </source>
</evidence>